<dbReference type="RefSeq" id="WP_348636559.1">
    <property type="nucleotide sequence ID" value="NZ_CP155618.1"/>
</dbReference>
<dbReference type="AlphaFoldDB" id="A0AAU7EDE9"/>
<dbReference type="InterPro" id="IPR054254">
    <property type="entry name" value="DUF6985"/>
</dbReference>
<protein>
    <recommendedName>
        <fullName evidence="2">DUF6985 domain-containing protein</fullName>
    </recommendedName>
</protein>
<feature type="domain" description="DUF6985" evidence="2">
    <location>
        <begin position="37"/>
        <end position="188"/>
    </location>
</feature>
<feature type="region of interest" description="Disordered" evidence="1">
    <location>
        <begin position="206"/>
        <end position="246"/>
    </location>
</feature>
<keyword evidence="4" id="KW-1185">Reference proteome</keyword>
<evidence type="ECO:0000313" key="3">
    <source>
        <dbReference type="EMBL" id="XBL13665.1"/>
    </source>
</evidence>
<evidence type="ECO:0000259" key="2">
    <source>
        <dbReference type="Pfam" id="PF22481"/>
    </source>
</evidence>
<evidence type="ECO:0000256" key="1">
    <source>
        <dbReference type="SAM" id="MobiDB-lite"/>
    </source>
</evidence>
<evidence type="ECO:0000313" key="4">
    <source>
        <dbReference type="Proteomes" id="UP001224325"/>
    </source>
</evidence>
<gene>
    <name evidence="3" type="ORF">QLS71_015230</name>
</gene>
<accession>A0AAU7EDE9</accession>
<dbReference type="Proteomes" id="UP001224325">
    <property type="component" value="Chromosome"/>
</dbReference>
<reference evidence="3" key="1">
    <citation type="submission" date="2024-04" db="EMBL/GenBank/DDBJ databases">
        <title>Mariniflexile litorale, isolated from the shallow sediments of the Sea of Japan.</title>
        <authorList>
            <person name="Romanenko L."/>
            <person name="Isaeva M."/>
        </authorList>
    </citation>
    <scope>NUCLEOTIDE SEQUENCE [LARGE SCALE GENOMIC DNA]</scope>
    <source>
        <strain evidence="3">KMM 9835</strain>
    </source>
</reference>
<dbReference type="Pfam" id="PF22481">
    <property type="entry name" value="DUF6985"/>
    <property type="match status" value="1"/>
</dbReference>
<sequence>MDLEEFSEFEISKTDFESEWETNEKKFITSEIIGILFQNDQFDDWWESEPIEIRFFDKKKLKITFMDLVPERDQSFIKEADLALKSFLEKKTNDRLELSELTYQNCMEFLKAVEYDEADKPLWDIKDKSEIWNFIYPQDIYVTRRHRRDEDIYINLTCECEWEQEHGLQFIFRQGKKLTRISDQDGHITEADAYDKPDEEDELLSQFENKEKSQLPTMHKSNGGDGDKSNDSTNNKSRSWWKRLWS</sequence>
<name>A0AAU7EDE9_9FLAO</name>
<organism evidence="3 4">
    <name type="scientific">Mariniflexile litorale</name>
    <dbReference type="NCBI Taxonomy" id="3045158"/>
    <lineage>
        <taxon>Bacteria</taxon>
        <taxon>Pseudomonadati</taxon>
        <taxon>Bacteroidota</taxon>
        <taxon>Flavobacteriia</taxon>
        <taxon>Flavobacteriales</taxon>
        <taxon>Flavobacteriaceae</taxon>
        <taxon>Mariniflexile</taxon>
    </lineage>
</organism>
<dbReference type="EMBL" id="CP155618">
    <property type="protein sequence ID" value="XBL13665.1"/>
    <property type="molecule type" value="Genomic_DNA"/>
</dbReference>
<dbReference type="KEGG" id="mlil:QLS71_015230"/>
<proteinExistence type="predicted"/>